<evidence type="ECO:0000256" key="7">
    <source>
        <dbReference type="SAM" id="Phobius"/>
    </source>
</evidence>
<dbReference type="EnsemblBacteria" id="CAQ47030">
    <property type="protein sequence ID" value="CAQ47030"/>
    <property type="gene ID" value="Smlt3613"/>
</dbReference>
<dbReference type="EMBL" id="AM743169">
    <property type="protein sequence ID" value="CAQ47030.1"/>
    <property type="molecule type" value="Genomic_DNA"/>
</dbReference>
<keyword evidence="9" id="KW-1185">Reference proteome</keyword>
<evidence type="ECO:0000256" key="1">
    <source>
        <dbReference type="ARBA" id="ARBA00004651"/>
    </source>
</evidence>
<evidence type="ECO:0000313" key="9">
    <source>
        <dbReference type="Proteomes" id="UP000008840"/>
    </source>
</evidence>
<name>B2FQI1_STRMK</name>
<organism evidence="8 9">
    <name type="scientific">Stenotrophomonas maltophilia (strain K279a)</name>
    <dbReference type="NCBI Taxonomy" id="522373"/>
    <lineage>
        <taxon>Bacteria</taxon>
        <taxon>Pseudomonadati</taxon>
        <taxon>Pseudomonadota</taxon>
        <taxon>Gammaproteobacteria</taxon>
        <taxon>Lysobacterales</taxon>
        <taxon>Lysobacteraceae</taxon>
        <taxon>Stenotrophomonas</taxon>
        <taxon>Stenotrophomonas maltophilia group</taxon>
    </lineage>
</organism>
<comment type="similarity">
    <text evidence="2">Belongs to the DoxX family.</text>
</comment>
<dbReference type="eggNOG" id="COG2259">
    <property type="taxonomic scope" value="Bacteria"/>
</dbReference>
<keyword evidence="3" id="KW-1003">Cell membrane</keyword>
<protein>
    <submittedName>
        <fullName evidence="8">Transmembrane DoxX protein</fullName>
    </submittedName>
</protein>
<dbReference type="Pfam" id="PF07681">
    <property type="entry name" value="DoxX"/>
    <property type="match status" value="1"/>
</dbReference>
<dbReference type="InterPro" id="IPR032808">
    <property type="entry name" value="DoxX"/>
</dbReference>
<dbReference type="InterPro" id="IPR051907">
    <property type="entry name" value="DoxX-like_oxidoreductase"/>
</dbReference>
<accession>B2FQI1</accession>
<gene>
    <name evidence="8" type="ordered locus">Smlt3613</name>
</gene>
<keyword evidence="5 7" id="KW-1133">Transmembrane helix</keyword>
<evidence type="ECO:0000256" key="2">
    <source>
        <dbReference type="ARBA" id="ARBA00006679"/>
    </source>
</evidence>
<dbReference type="Proteomes" id="UP000008840">
    <property type="component" value="Chromosome"/>
</dbReference>
<dbReference type="HOGENOM" id="CLU_058421_7_2_6"/>
<comment type="subcellular location">
    <subcellularLocation>
        <location evidence="1">Cell membrane</location>
        <topology evidence="1">Multi-pass membrane protein</topology>
    </subcellularLocation>
</comment>
<sequence length="179" mass="19215">MDRLASSASRPITGTLRWMISTSGVAMPSWRCLFAVPPPRHGVEAFLLLIARIVAGVMFCVSGWNKVFTDAGRERMVHTLVDAGIPFPVFSAPVLGCIEWIAGGLLVLGLLSRPSALLLAGICAVAALTDGIARIPAGLSVPDWLSWFFYLSEVPLGVLLLWIAAVGSGRFAIEVRWAR</sequence>
<reference evidence="8 9" key="1">
    <citation type="journal article" date="2008" name="Genome Biol.">
        <title>The complete genome, comparative and functional analysis of Stenotrophomonas maltophilia reveals an organism heavily shielded by drug resistance determinants.</title>
        <authorList>
            <person name="Crossman L.C."/>
            <person name="Gould V.C."/>
            <person name="Dow J.M."/>
            <person name="Vernikos G.S."/>
            <person name="Okazaki A."/>
            <person name="Sebaihia M."/>
            <person name="Saunders D."/>
            <person name="Arrowsmith C."/>
            <person name="Carver T."/>
            <person name="Peters N."/>
            <person name="Adlem E."/>
            <person name="Kerhornou A."/>
            <person name="Lord A."/>
            <person name="Murphy L."/>
            <person name="Seeger K."/>
            <person name="Squares R."/>
            <person name="Rutter S."/>
            <person name="Quail M.A."/>
            <person name="Rajandream M.A."/>
            <person name="Harris D."/>
            <person name="Churcher C."/>
            <person name="Bentley S.D."/>
            <person name="Parkhill J."/>
            <person name="Thomson N.R."/>
            <person name="Avison M.B."/>
        </authorList>
    </citation>
    <scope>NUCLEOTIDE SEQUENCE [LARGE SCALE GENOMIC DNA]</scope>
    <source>
        <strain evidence="8 9">K279a</strain>
    </source>
</reference>
<evidence type="ECO:0000256" key="3">
    <source>
        <dbReference type="ARBA" id="ARBA00022475"/>
    </source>
</evidence>
<evidence type="ECO:0000256" key="5">
    <source>
        <dbReference type="ARBA" id="ARBA00022989"/>
    </source>
</evidence>
<dbReference type="PANTHER" id="PTHR33452:SF1">
    <property type="entry name" value="INNER MEMBRANE PROTEIN YPHA-RELATED"/>
    <property type="match status" value="1"/>
</dbReference>
<evidence type="ECO:0000256" key="4">
    <source>
        <dbReference type="ARBA" id="ARBA00022692"/>
    </source>
</evidence>
<evidence type="ECO:0000313" key="8">
    <source>
        <dbReference type="EMBL" id="CAQ47030.1"/>
    </source>
</evidence>
<keyword evidence="6 7" id="KW-0472">Membrane</keyword>
<feature type="transmembrane region" description="Helical" evidence="7">
    <location>
        <begin position="147"/>
        <end position="173"/>
    </location>
</feature>
<evidence type="ECO:0000256" key="6">
    <source>
        <dbReference type="ARBA" id="ARBA00023136"/>
    </source>
</evidence>
<proteinExistence type="inferred from homology"/>
<feature type="transmembrane region" description="Helical" evidence="7">
    <location>
        <begin position="46"/>
        <end position="65"/>
    </location>
</feature>
<feature type="transmembrane region" description="Helical" evidence="7">
    <location>
        <begin position="85"/>
        <end position="109"/>
    </location>
</feature>
<dbReference type="AlphaFoldDB" id="B2FQI1"/>
<keyword evidence="4 7" id="KW-0812">Transmembrane</keyword>
<dbReference type="KEGG" id="sml:Smlt3613"/>
<dbReference type="GO" id="GO:0005886">
    <property type="term" value="C:plasma membrane"/>
    <property type="evidence" value="ECO:0007669"/>
    <property type="project" value="UniProtKB-SubCell"/>
</dbReference>
<dbReference type="PANTHER" id="PTHR33452">
    <property type="entry name" value="OXIDOREDUCTASE CATD-RELATED"/>
    <property type="match status" value="1"/>
</dbReference>
<feature type="transmembrane region" description="Helical" evidence="7">
    <location>
        <begin position="116"/>
        <end position="135"/>
    </location>
</feature>